<dbReference type="CDD" id="cd10839">
    <property type="entry name" value="cpPDZ1_DegP-like"/>
    <property type="match status" value="1"/>
</dbReference>
<proteinExistence type="inferred from homology"/>
<dbReference type="InterPro" id="IPR011782">
    <property type="entry name" value="Pept_S1C_Do"/>
</dbReference>
<dbReference type="NCBIfam" id="TIGR02037">
    <property type="entry name" value="degP_htrA_DO"/>
    <property type="match status" value="1"/>
</dbReference>
<dbReference type="InterPro" id="IPR041489">
    <property type="entry name" value="PDZ_6"/>
</dbReference>
<evidence type="ECO:0000256" key="1">
    <source>
        <dbReference type="ARBA" id="ARBA00004418"/>
    </source>
</evidence>
<evidence type="ECO:0000256" key="7">
    <source>
        <dbReference type="ARBA" id="ARBA00022801"/>
    </source>
</evidence>
<dbReference type="CDD" id="cd06779">
    <property type="entry name" value="cpPDZ_Deg_HtrA-like"/>
    <property type="match status" value="1"/>
</dbReference>
<feature type="domain" description="PDZ" evidence="10">
    <location>
        <begin position="290"/>
        <end position="355"/>
    </location>
</feature>
<dbReference type="InterPro" id="IPR001478">
    <property type="entry name" value="PDZ"/>
</dbReference>
<gene>
    <name evidence="11" type="ORF">IGS68_19970</name>
</gene>
<dbReference type="InterPro" id="IPR001940">
    <property type="entry name" value="Peptidase_S1C"/>
</dbReference>
<dbReference type="InterPro" id="IPR009003">
    <property type="entry name" value="Peptidase_S1_PA"/>
</dbReference>
<evidence type="ECO:0000256" key="6">
    <source>
        <dbReference type="ARBA" id="ARBA00022764"/>
    </source>
</evidence>
<sequence>MMPQLPSLRLVLLLIAGLVSTGPAFAQQRAVPDSRQQITLSFAPLVRQTAPAVVNIYTRRVVQQRISPLLDDPFFQRFFGQSAPFGMPRERVERSLGSGVIVAADGLVVTNDHVVKDSDQITVVLADRREFEARIVSTDPKTDLAILRITPPRGESLPFLALHDSDDLEVGDLVLAIGNPFGVGQTVTSGIVSALARTAVGVSDFNFFIQTDAAINPGNSGGALVSMDGRLVGINSAIYSRSGGSLGIGFAIPSNMVRTVVEAVANGGKLVRPWLGVDGQPVTADIASSLGLGRPAGVLVNAVDPKSAAAKAGLRVGDVITAINGRTVDDPEALKFRIATLPVGGQAALTVTRGGSVRQVAFKVTAPPEDPPRDTTPLNGRQPLAGATVANLSPALAEEIGFSGTAAGVVILEVARNSPAARLGVQPGDVVLRIDDREVSGVAQLDRLLSRPQQSWRVTVRRGDQVLTSVVAG</sequence>
<keyword evidence="7" id="KW-0378">Hydrolase</keyword>
<evidence type="ECO:0000256" key="4">
    <source>
        <dbReference type="ARBA" id="ARBA00022729"/>
    </source>
</evidence>
<evidence type="ECO:0000313" key="12">
    <source>
        <dbReference type="Proteomes" id="UP000595197"/>
    </source>
</evidence>
<dbReference type="Gene3D" id="2.30.42.10">
    <property type="match status" value="2"/>
</dbReference>
<dbReference type="InterPro" id="IPR036034">
    <property type="entry name" value="PDZ_sf"/>
</dbReference>
<dbReference type="RefSeq" id="WP_201072979.1">
    <property type="nucleotide sequence ID" value="NZ_CP067420.1"/>
</dbReference>
<dbReference type="PRINTS" id="PR00834">
    <property type="entry name" value="PROTEASES2C"/>
</dbReference>
<dbReference type="SUPFAM" id="SSF50156">
    <property type="entry name" value="PDZ domain-like"/>
    <property type="match status" value="2"/>
</dbReference>
<evidence type="ECO:0000256" key="9">
    <source>
        <dbReference type="SAM" id="SignalP"/>
    </source>
</evidence>
<reference evidence="11" key="1">
    <citation type="submission" date="2021-02" db="EMBL/GenBank/DDBJ databases">
        <title>Skermanella TT6 skin isolate.</title>
        <authorList>
            <person name="Lee K."/>
            <person name="Ganzorig M."/>
        </authorList>
    </citation>
    <scope>NUCLEOTIDE SEQUENCE</scope>
    <source>
        <strain evidence="11">TT6</strain>
    </source>
</reference>
<feature type="chain" id="PRO_5046719574" evidence="9">
    <location>
        <begin position="27"/>
        <end position="473"/>
    </location>
</feature>
<dbReference type="PANTHER" id="PTHR22939:SF129">
    <property type="entry name" value="SERINE PROTEASE HTRA2, MITOCHONDRIAL"/>
    <property type="match status" value="1"/>
</dbReference>
<evidence type="ECO:0000256" key="2">
    <source>
        <dbReference type="ARBA" id="ARBA00010541"/>
    </source>
</evidence>
<dbReference type="Proteomes" id="UP000595197">
    <property type="component" value="Chromosome"/>
</dbReference>
<dbReference type="Pfam" id="PF13365">
    <property type="entry name" value="Trypsin_2"/>
    <property type="match status" value="1"/>
</dbReference>
<organism evidence="11 12">
    <name type="scientific">Skermanella cutis</name>
    <dbReference type="NCBI Taxonomy" id="2775420"/>
    <lineage>
        <taxon>Bacteria</taxon>
        <taxon>Pseudomonadati</taxon>
        <taxon>Pseudomonadota</taxon>
        <taxon>Alphaproteobacteria</taxon>
        <taxon>Rhodospirillales</taxon>
        <taxon>Azospirillaceae</taxon>
        <taxon>Skermanella</taxon>
    </lineage>
</organism>
<dbReference type="SMART" id="SM00228">
    <property type="entry name" value="PDZ"/>
    <property type="match status" value="2"/>
</dbReference>
<dbReference type="EMBL" id="CP067420">
    <property type="protein sequence ID" value="QQP88308.1"/>
    <property type="molecule type" value="Genomic_DNA"/>
</dbReference>
<keyword evidence="12" id="KW-1185">Reference proteome</keyword>
<dbReference type="Pfam" id="PF17820">
    <property type="entry name" value="PDZ_6"/>
    <property type="match status" value="2"/>
</dbReference>
<dbReference type="Gene3D" id="2.40.10.120">
    <property type="match status" value="1"/>
</dbReference>
<dbReference type="PROSITE" id="PS50106">
    <property type="entry name" value="PDZ"/>
    <property type="match status" value="2"/>
</dbReference>
<evidence type="ECO:0000256" key="3">
    <source>
        <dbReference type="ARBA" id="ARBA00022670"/>
    </source>
</evidence>
<evidence type="ECO:0000313" key="11">
    <source>
        <dbReference type="EMBL" id="QQP88308.1"/>
    </source>
</evidence>
<feature type="signal peptide" evidence="9">
    <location>
        <begin position="1"/>
        <end position="26"/>
    </location>
</feature>
<keyword evidence="4 9" id="KW-0732">Signal</keyword>
<feature type="domain" description="PDZ" evidence="10">
    <location>
        <begin position="389"/>
        <end position="444"/>
    </location>
</feature>
<evidence type="ECO:0000259" key="10">
    <source>
        <dbReference type="PROSITE" id="PS50106"/>
    </source>
</evidence>
<keyword evidence="6" id="KW-0574">Periplasm</keyword>
<dbReference type="PANTHER" id="PTHR22939">
    <property type="entry name" value="SERINE PROTEASE FAMILY S1C HTRA-RELATED"/>
    <property type="match status" value="1"/>
</dbReference>
<keyword evidence="5" id="KW-0677">Repeat</keyword>
<dbReference type="SUPFAM" id="SSF50494">
    <property type="entry name" value="Trypsin-like serine proteases"/>
    <property type="match status" value="1"/>
</dbReference>
<protein>
    <submittedName>
        <fullName evidence="11">DegQ family serine endoprotease</fullName>
    </submittedName>
</protein>
<accession>A0ABX7B2E3</accession>
<comment type="subcellular location">
    <subcellularLocation>
        <location evidence="1">Periplasm</location>
    </subcellularLocation>
</comment>
<evidence type="ECO:0000256" key="8">
    <source>
        <dbReference type="ARBA" id="ARBA00022825"/>
    </source>
</evidence>
<keyword evidence="8" id="KW-0720">Serine protease</keyword>
<comment type="similarity">
    <text evidence="2">Belongs to the peptidase S1C family.</text>
</comment>
<name>A0ABX7B2E3_9PROT</name>
<keyword evidence="3" id="KW-0645">Protease</keyword>
<evidence type="ECO:0000256" key="5">
    <source>
        <dbReference type="ARBA" id="ARBA00022737"/>
    </source>
</evidence>